<protein>
    <recommendedName>
        <fullName evidence="1">Nitrite/Sulfite reductase ferredoxin-like domain-containing protein</fullName>
    </recommendedName>
</protein>
<dbReference type="GO" id="GO:0016491">
    <property type="term" value="F:oxidoreductase activity"/>
    <property type="evidence" value="ECO:0007669"/>
    <property type="project" value="InterPro"/>
</dbReference>
<name>R9H444_9SPHI</name>
<sequence length="72" mass="8194">MEGKETTIYTIKVNLPGGIVSVGDFYEILKAAEKAGIDTVRFGNRQQLYLQVSPKSWKIWSIISLFQTLNMR</sequence>
<evidence type="ECO:0000313" key="2">
    <source>
        <dbReference type="EMBL" id="EOR95959.1"/>
    </source>
</evidence>
<dbReference type="Proteomes" id="UP000014174">
    <property type="component" value="Unassembled WGS sequence"/>
</dbReference>
<evidence type="ECO:0000313" key="3">
    <source>
        <dbReference type="Proteomes" id="UP000014174"/>
    </source>
</evidence>
<feature type="domain" description="Nitrite/Sulfite reductase ferredoxin-like" evidence="1">
    <location>
        <begin position="4"/>
        <end position="52"/>
    </location>
</feature>
<gene>
    <name evidence="2" type="ORF">ADIARSV_0849</name>
</gene>
<dbReference type="OrthoDB" id="9797415at2"/>
<accession>R9H444</accession>
<dbReference type="eggNOG" id="COG0155">
    <property type="taxonomic scope" value="Bacteria"/>
</dbReference>
<dbReference type="InterPro" id="IPR036136">
    <property type="entry name" value="Nit/Sulf_reduc_fer-like_dom_sf"/>
</dbReference>
<evidence type="ECO:0000259" key="1">
    <source>
        <dbReference type="Pfam" id="PF03460"/>
    </source>
</evidence>
<dbReference type="RefSeq" id="WP_016194094.1">
    <property type="nucleotide sequence ID" value="NZ_AQPN01000033.1"/>
</dbReference>
<dbReference type="SUPFAM" id="SSF55124">
    <property type="entry name" value="Nitrite/Sulfite reductase N-terminal domain-like"/>
    <property type="match status" value="1"/>
</dbReference>
<reference evidence="2 3" key="1">
    <citation type="journal article" date="2013" name="Genome Announc.">
        <title>Draft Genome Sequence of Arcticibacter svalbardensis Strain MN12-7T, a Member of the Family Sphingobacteriaceae Isolated from an Arctic Soil Sample.</title>
        <authorList>
            <person name="Shivaji S."/>
            <person name="Ara S."/>
            <person name="Prasad S."/>
            <person name="Manasa B.P."/>
            <person name="Begum Z."/>
            <person name="Singh A."/>
            <person name="Kumar Pinnaka A."/>
        </authorList>
    </citation>
    <scope>NUCLEOTIDE SEQUENCE [LARGE SCALE GENOMIC DNA]</scope>
    <source>
        <strain evidence="2 3">MN12-7</strain>
    </source>
</reference>
<dbReference type="Pfam" id="PF03460">
    <property type="entry name" value="NIR_SIR_ferr"/>
    <property type="match status" value="1"/>
</dbReference>
<dbReference type="STRING" id="1150600.ADIARSV_0849"/>
<proteinExistence type="predicted"/>
<comment type="caution">
    <text evidence="2">The sequence shown here is derived from an EMBL/GenBank/DDBJ whole genome shotgun (WGS) entry which is preliminary data.</text>
</comment>
<dbReference type="EMBL" id="AQPN01000033">
    <property type="protein sequence ID" value="EOR95959.1"/>
    <property type="molecule type" value="Genomic_DNA"/>
</dbReference>
<keyword evidence="3" id="KW-1185">Reference proteome</keyword>
<organism evidence="2 3">
    <name type="scientific">Arcticibacter svalbardensis MN12-7</name>
    <dbReference type="NCBI Taxonomy" id="1150600"/>
    <lineage>
        <taxon>Bacteria</taxon>
        <taxon>Pseudomonadati</taxon>
        <taxon>Bacteroidota</taxon>
        <taxon>Sphingobacteriia</taxon>
        <taxon>Sphingobacteriales</taxon>
        <taxon>Sphingobacteriaceae</taxon>
        <taxon>Arcticibacter</taxon>
    </lineage>
</organism>
<dbReference type="AlphaFoldDB" id="R9H444"/>
<dbReference type="InterPro" id="IPR005117">
    <property type="entry name" value="NiRdtase/SiRdtase_haem-b_fer"/>
</dbReference>